<sequence>MFAWEIRDRLLAERVCDNDSVPSVSSINRIIRTKVQQPPGQSGPLSAHNLGKSLSQPL</sequence>
<proteinExistence type="predicted"/>
<keyword evidence="2" id="KW-0217">Developmental protein</keyword>
<evidence type="ECO:0000256" key="8">
    <source>
        <dbReference type="SAM" id="MobiDB-lite"/>
    </source>
</evidence>
<evidence type="ECO:0000256" key="7">
    <source>
        <dbReference type="ARBA" id="ARBA00023242"/>
    </source>
</evidence>
<dbReference type="GO" id="GO:0030902">
    <property type="term" value="P:hindbrain development"/>
    <property type="evidence" value="ECO:0007669"/>
    <property type="project" value="UniProtKB-ARBA"/>
</dbReference>
<feature type="domain" description="Paired" evidence="9">
    <location>
        <begin position="1"/>
        <end position="34"/>
    </location>
</feature>
<evidence type="ECO:0000256" key="1">
    <source>
        <dbReference type="ARBA" id="ARBA00004123"/>
    </source>
</evidence>
<reference evidence="11" key="1">
    <citation type="submission" date="2018-06" db="EMBL/GenBank/DDBJ databases">
        <title>Genome assembly of Danube salmon.</title>
        <authorList>
            <person name="Macqueen D.J."/>
            <person name="Gundappa M.K."/>
        </authorList>
    </citation>
    <scope>NUCLEOTIDE SEQUENCE [LARGE SCALE GENOMIC DNA]</scope>
</reference>
<dbReference type="PANTHER" id="PTHR45636">
    <property type="entry name" value="PAIRED BOX PROTEIN PAX-6-RELATED-RELATED"/>
    <property type="match status" value="1"/>
</dbReference>
<dbReference type="PANTHER" id="PTHR45636:SF20">
    <property type="entry name" value="PAIRED BOX PROTEIN PAX-5"/>
    <property type="match status" value="1"/>
</dbReference>
<dbReference type="GO" id="GO:0009952">
    <property type="term" value="P:anterior/posterior pattern specification"/>
    <property type="evidence" value="ECO:0007669"/>
    <property type="project" value="UniProtKB-ARBA"/>
</dbReference>
<evidence type="ECO:0000256" key="4">
    <source>
        <dbReference type="ARBA" id="ARBA00023015"/>
    </source>
</evidence>
<evidence type="ECO:0000256" key="6">
    <source>
        <dbReference type="ARBA" id="ARBA00023163"/>
    </source>
</evidence>
<reference evidence="10" key="2">
    <citation type="submission" date="2025-08" db="UniProtKB">
        <authorList>
            <consortium name="Ensembl"/>
        </authorList>
    </citation>
    <scope>IDENTIFICATION</scope>
</reference>
<accession>A0A4W5KHE8</accession>
<dbReference type="Ensembl" id="ENSHHUT00000011762.1">
    <property type="protein sequence ID" value="ENSHHUP00000011406.1"/>
    <property type="gene ID" value="ENSHHUG00000006966.1"/>
</dbReference>
<dbReference type="AlphaFoldDB" id="A0A4W5KHE8"/>
<keyword evidence="5" id="KW-0238">DNA-binding</keyword>
<dbReference type="InterPro" id="IPR043565">
    <property type="entry name" value="PAX_fam"/>
</dbReference>
<dbReference type="Pfam" id="PF00292">
    <property type="entry name" value="PAX"/>
    <property type="match status" value="1"/>
</dbReference>
<evidence type="ECO:0000313" key="11">
    <source>
        <dbReference type="Proteomes" id="UP000314982"/>
    </source>
</evidence>
<evidence type="ECO:0000256" key="3">
    <source>
        <dbReference type="ARBA" id="ARBA00022724"/>
    </source>
</evidence>
<comment type="subcellular location">
    <subcellularLocation>
        <location evidence="1">Nucleus</location>
    </subcellularLocation>
</comment>
<dbReference type="FunFam" id="1.10.10.10:FF:000003">
    <property type="entry name" value="Paired box protein Pax-6"/>
    <property type="match status" value="1"/>
</dbReference>
<dbReference type="SUPFAM" id="SSF46689">
    <property type="entry name" value="Homeodomain-like"/>
    <property type="match status" value="1"/>
</dbReference>
<feature type="compositionally biased region" description="Polar residues" evidence="8">
    <location>
        <begin position="35"/>
        <end position="44"/>
    </location>
</feature>
<dbReference type="InterPro" id="IPR001523">
    <property type="entry name" value="Paired_dom"/>
</dbReference>
<feature type="region of interest" description="Disordered" evidence="8">
    <location>
        <begin position="35"/>
        <end position="58"/>
    </location>
</feature>
<organism evidence="10 11">
    <name type="scientific">Hucho hucho</name>
    <name type="common">huchen</name>
    <dbReference type="NCBI Taxonomy" id="62062"/>
    <lineage>
        <taxon>Eukaryota</taxon>
        <taxon>Metazoa</taxon>
        <taxon>Chordata</taxon>
        <taxon>Craniata</taxon>
        <taxon>Vertebrata</taxon>
        <taxon>Euteleostomi</taxon>
        <taxon>Actinopterygii</taxon>
        <taxon>Neopterygii</taxon>
        <taxon>Teleostei</taxon>
        <taxon>Protacanthopterygii</taxon>
        <taxon>Salmoniformes</taxon>
        <taxon>Salmonidae</taxon>
        <taxon>Salmoninae</taxon>
        <taxon>Hucho</taxon>
    </lineage>
</organism>
<keyword evidence="3" id="KW-0563">Paired box</keyword>
<protein>
    <recommendedName>
        <fullName evidence="9">Paired domain-containing protein</fullName>
    </recommendedName>
</protein>
<keyword evidence="7" id="KW-0539">Nucleus</keyword>
<dbReference type="PROSITE" id="PS51057">
    <property type="entry name" value="PAIRED_2"/>
    <property type="match status" value="1"/>
</dbReference>
<evidence type="ECO:0000256" key="2">
    <source>
        <dbReference type="ARBA" id="ARBA00022473"/>
    </source>
</evidence>
<keyword evidence="6" id="KW-0804">Transcription</keyword>
<dbReference type="Gene3D" id="1.10.10.10">
    <property type="entry name" value="Winged helix-like DNA-binding domain superfamily/Winged helix DNA-binding domain"/>
    <property type="match status" value="1"/>
</dbReference>
<dbReference type="STRING" id="62062.ENSHHUP00000011406"/>
<keyword evidence="4" id="KW-0805">Transcription regulation</keyword>
<dbReference type="GO" id="GO:0005634">
    <property type="term" value="C:nucleus"/>
    <property type="evidence" value="ECO:0007669"/>
    <property type="project" value="UniProtKB-SubCell"/>
</dbReference>
<reference evidence="10" key="3">
    <citation type="submission" date="2025-09" db="UniProtKB">
        <authorList>
            <consortium name="Ensembl"/>
        </authorList>
    </citation>
    <scope>IDENTIFICATION</scope>
</reference>
<dbReference type="InterPro" id="IPR009057">
    <property type="entry name" value="Homeodomain-like_sf"/>
</dbReference>
<dbReference type="InterPro" id="IPR036388">
    <property type="entry name" value="WH-like_DNA-bd_sf"/>
</dbReference>
<name>A0A4W5KHE8_9TELE</name>
<dbReference type="GO" id="GO:0048593">
    <property type="term" value="P:camera-type eye morphogenesis"/>
    <property type="evidence" value="ECO:0007669"/>
    <property type="project" value="UniProtKB-ARBA"/>
</dbReference>
<dbReference type="GeneTree" id="ENSGT00940000161868"/>
<keyword evidence="11" id="KW-1185">Reference proteome</keyword>
<dbReference type="GO" id="GO:0000981">
    <property type="term" value="F:DNA-binding transcription factor activity, RNA polymerase II-specific"/>
    <property type="evidence" value="ECO:0007669"/>
    <property type="project" value="TreeGrafter"/>
</dbReference>
<evidence type="ECO:0000259" key="9">
    <source>
        <dbReference type="PROSITE" id="PS51057"/>
    </source>
</evidence>
<dbReference type="GO" id="GO:0000978">
    <property type="term" value="F:RNA polymerase II cis-regulatory region sequence-specific DNA binding"/>
    <property type="evidence" value="ECO:0007669"/>
    <property type="project" value="TreeGrafter"/>
</dbReference>
<evidence type="ECO:0000313" key="10">
    <source>
        <dbReference type="Ensembl" id="ENSHHUP00000011406.1"/>
    </source>
</evidence>
<evidence type="ECO:0000256" key="5">
    <source>
        <dbReference type="ARBA" id="ARBA00023125"/>
    </source>
</evidence>
<dbReference type="Proteomes" id="UP000314982">
    <property type="component" value="Unassembled WGS sequence"/>
</dbReference>